<name>A0A2A9PKH0_OPHUN</name>
<evidence type="ECO:0000256" key="1">
    <source>
        <dbReference type="SAM" id="SignalP"/>
    </source>
</evidence>
<dbReference type="AlphaFoldDB" id="A0A2A9PKH0"/>
<sequence>MMANLAVLSTSLFFRNVVGLVAKGEDTHGLPRNFILIPTIAAVVCVERVEEARQIIRGHESASEVGLLEAWPMGSRCGLVRIDRGDFDELLWVTKSCGRQVAIKYCVCLSRKDTEDSDLLYEGE</sequence>
<organism evidence="2 3">
    <name type="scientific">Ophiocordyceps unilateralis</name>
    <name type="common">Zombie-ant fungus</name>
    <name type="synonym">Torrubia unilateralis</name>
    <dbReference type="NCBI Taxonomy" id="268505"/>
    <lineage>
        <taxon>Eukaryota</taxon>
        <taxon>Fungi</taxon>
        <taxon>Dikarya</taxon>
        <taxon>Ascomycota</taxon>
        <taxon>Pezizomycotina</taxon>
        <taxon>Sordariomycetes</taxon>
        <taxon>Hypocreomycetidae</taxon>
        <taxon>Hypocreales</taxon>
        <taxon>Ophiocordycipitaceae</taxon>
        <taxon>Ophiocordyceps</taxon>
    </lineage>
</organism>
<comment type="caution">
    <text evidence="2">The sequence shown here is derived from an EMBL/GenBank/DDBJ whole genome shotgun (WGS) entry which is preliminary data.</text>
</comment>
<keyword evidence="3" id="KW-1185">Reference proteome</keyword>
<evidence type="ECO:0000313" key="2">
    <source>
        <dbReference type="EMBL" id="PFH61724.1"/>
    </source>
</evidence>
<reference evidence="2 3" key="2">
    <citation type="journal article" date="2017" name="Sci. Rep.">
        <title>Ant-infecting Ophiocordyceps genomes reveal a high diversity of potential behavioral manipulation genes and a possible major role for enterotoxins.</title>
        <authorList>
            <person name="de Bekker C."/>
            <person name="Ohm R.A."/>
            <person name="Evans H.C."/>
            <person name="Brachmann A."/>
            <person name="Hughes D.P."/>
        </authorList>
    </citation>
    <scope>NUCLEOTIDE SEQUENCE [LARGE SCALE GENOMIC DNA]</scope>
    <source>
        <strain evidence="2 3">SC16a</strain>
    </source>
</reference>
<keyword evidence="1" id="KW-0732">Signal</keyword>
<gene>
    <name evidence="2" type="ORF">XA68_16445</name>
</gene>
<evidence type="ECO:0000313" key="3">
    <source>
        <dbReference type="Proteomes" id="UP000037136"/>
    </source>
</evidence>
<protein>
    <submittedName>
        <fullName evidence="2">Uncharacterized protein</fullName>
    </submittedName>
</protein>
<feature type="chain" id="PRO_5012021418" evidence="1">
    <location>
        <begin position="20"/>
        <end position="124"/>
    </location>
</feature>
<dbReference type="Proteomes" id="UP000037136">
    <property type="component" value="Unassembled WGS sequence"/>
</dbReference>
<proteinExistence type="predicted"/>
<accession>A0A2A9PKH0</accession>
<reference evidence="2 3" key="1">
    <citation type="journal article" date="2015" name="BMC Genomics">
        <title>Gene expression during zombie ant biting behavior reflects the complexity underlying fungal parasitic behavioral manipulation.</title>
        <authorList>
            <person name="de Bekker C."/>
            <person name="Ohm R.A."/>
            <person name="Loreto R.G."/>
            <person name="Sebastian A."/>
            <person name="Albert I."/>
            <person name="Merrow M."/>
            <person name="Brachmann A."/>
            <person name="Hughes D.P."/>
        </authorList>
    </citation>
    <scope>NUCLEOTIDE SEQUENCE [LARGE SCALE GENOMIC DNA]</scope>
    <source>
        <strain evidence="2 3">SC16a</strain>
    </source>
</reference>
<feature type="signal peptide" evidence="1">
    <location>
        <begin position="1"/>
        <end position="19"/>
    </location>
</feature>
<dbReference type="EMBL" id="LAZP02000057">
    <property type="protein sequence ID" value="PFH61724.1"/>
    <property type="molecule type" value="Genomic_DNA"/>
</dbReference>